<dbReference type="SUPFAM" id="SSF54768">
    <property type="entry name" value="dsRNA-binding domain-like"/>
    <property type="match status" value="1"/>
</dbReference>
<comment type="caution">
    <text evidence="3">The sequence shown here is derived from an EMBL/GenBank/DDBJ whole genome shotgun (WGS) entry which is preliminary data.</text>
</comment>
<dbReference type="SMART" id="SM00358">
    <property type="entry name" value="DSRM"/>
    <property type="match status" value="1"/>
</dbReference>
<organism evidence="3 4">
    <name type="scientific">Deinococcus hohokamensis</name>
    <dbReference type="NCBI Taxonomy" id="309883"/>
    <lineage>
        <taxon>Bacteria</taxon>
        <taxon>Thermotogati</taxon>
        <taxon>Deinococcota</taxon>
        <taxon>Deinococci</taxon>
        <taxon>Deinococcales</taxon>
        <taxon>Deinococcaceae</taxon>
        <taxon>Deinococcus</taxon>
    </lineage>
</organism>
<name>A0ABV9I9D3_9DEIO</name>
<dbReference type="Gene3D" id="3.30.160.20">
    <property type="match status" value="1"/>
</dbReference>
<dbReference type="RefSeq" id="WP_380061933.1">
    <property type="nucleotide sequence ID" value="NZ_JBHSEI010000007.1"/>
</dbReference>
<sequence>MNAKGDLIARLVTLGRPGPVFEVETFGPAHDRRFRAQVSVDGQILGHGEGRSKKDAERLAAEEALAALGALRAPAQEPEAPAADHDPATGPWPIYAAVLAQALDAALELSPEDATLDEVRLSAAQLYRDLLRDLGHGPDPA</sequence>
<evidence type="ECO:0000259" key="2">
    <source>
        <dbReference type="PROSITE" id="PS50137"/>
    </source>
</evidence>
<dbReference type="PROSITE" id="PS50137">
    <property type="entry name" value="DS_RBD"/>
    <property type="match status" value="1"/>
</dbReference>
<gene>
    <name evidence="3" type="ORF">ACFO0D_11350</name>
</gene>
<evidence type="ECO:0000256" key="1">
    <source>
        <dbReference type="PROSITE-ProRule" id="PRU00266"/>
    </source>
</evidence>
<accession>A0ABV9I9D3</accession>
<feature type="domain" description="DRBM" evidence="2">
    <location>
        <begin position="1"/>
        <end position="70"/>
    </location>
</feature>
<evidence type="ECO:0000313" key="3">
    <source>
        <dbReference type="EMBL" id="MFC4638932.1"/>
    </source>
</evidence>
<dbReference type="Pfam" id="PF00035">
    <property type="entry name" value="dsrm"/>
    <property type="match status" value="1"/>
</dbReference>
<evidence type="ECO:0000313" key="4">
    <source>
        <dbReference type="Proteomes" id="UP001595952"/>
    </source>
</evidence>
<protein>
    <submittedName>
        <fullName evidence="3">DsRNA-binding protein</fullName>
    </submittedName>
</protein>
<reference evidence="4" key="1">
    <citation type="journal article" date="2019" name="Int. J. Syst. Evol. Microbiol.">
        <title>The Global Catalogue of Microorganisms (GCM) 10K type strain sequencing project: providing services to taxonomists for standard genome sequencing and annotation.</title>
        <authorList>
            <consortium name="The Broad Institute Genomics Platform"/>
            <consortium name="The Broad Institute Genome Sequencing Center for Infectious Disease"/>
            <person name="Wu L."/>
            <person name="Ma J."/>
        </authorList>
    </citation>
    <scope>NUCLEOTIDE SEQUENCE [LARGE SCALE GENOMIC DNA]</scope>
    <source>
        <strain evidence="4">CCUG 55995</strain>
    </source>
</reference>
<dbReference type="InterPro" id="IPR014720">
    <property type="entry name" value="dsRBD_dom"/>
</dbReference>
<proteinExistence type="predicted"/>
<dbReference type="EMBL" id="JBHSEI010000007">
    <property type="protein sequence ID" value="MFC4638932.1"/>
    <property type="molecule type" value="Genomic_DNA"/>
</dbReference>
<keyword evidence="4" id="KW-1185">Reference proteome</keyword>
<dbReference type="Proteomes" id="UP001595952">
    <property type="component" value="Unassembled WGS sequence"/>
</dbReference>
<dbReference type="CDD" id="cd10845">
    <property type="entry name" value="DSRM_RNAse_III_family"/>
    <property type="match status" value="1"/>
</dbReference>
<keyword evidence="1" id="KW-0694">RNA-binding</keyword>